<keyword evidence="3" id="KW-1185">Reference proteome</keyword>
<evidence type="ECO:0000313" key="2">
    <source>
        <dbReference type="EMBL" id="GFO28380.1"/>
    </source>
</evidence>
<sequence>MAERKDEREKEVGMRGSIRGEIKHEKLESKESRRKRRGGVSHLRRAKGKVKEMKMTKEKWFGETDVTEVACERDQAKRLRLCDKPDYTERMVPLPAEYPL</sequence>
<feature type="compositionally biased region" description="Basic and acidic residues" evidence="1">
    <location>
        <begin position="1"/>
        <end position="31"/>
    </location>
</feature>
<feature type="compositionally biased region" description="Basic residues" evidence="1">
    <location>
        <begin position="32"/>
        <end position="48"/>
    </location>
</feature>
<accession>A0AAV4CAD6</accession>
<evidence type="ECO:0000256" key="1">
    <source>
        <dbReference type="SAM" id="MobiDB-lite"/>
    </source>
</evidence>
<evidence type="ECO:0000313" key="3">
    <source>
        <dbReference type="Proteomes" id="UP000735302"/>
    </source>
</evidence>
<gene>
    <name evidence="2" type="ORF">PoB_005488500</name>
</gene>
<proteinExistence type="predicted"/>
<name>A0AAV4CAD6_9GAST</name>
<dbReference type="Proteomes" id="UP000735302">
    <property type="component" value="Unassembled WGS sequence"/>
</dbReference>
<organism evidence="2 3">
    <name type="scientific">Plakobranchus ocellatus</name>
    <dbReference type="NCBI Taxonomy" id="259542"/>
    <lineage>
        <taxon>Eukaryota</taxon>
        <taxon>Metazoa</taxon>
        <taxon>Spiralia</taxon>
        <taxon>Lophotrochozoa</taxon>
        <taxon>Mollusca</taxon>
        <taxon>Gastropoda</taxon>
        <taxon>Heterobranchia</taxon>
        <taxon>Euthyneura</taxon>
        <taxon>Panpulmonata</taxon>
        <taxon>Sacoglossa</taxon>
        <taxon>Placobranchoidea</taxon>
        <taxon>Plakobranchidae</taxon>
        <taxon>Plakobranchus</taxon>
    </lineage>
</organism>
<comment type="caution">
    <text evidence="2">The sequence shown here is derived from an EMBL/GenBank/DDBJ whole genome shotgun (WGS) entry which is preliminary data.</text>
</comment>
<feature type="region of interest" description="Disordered" evidence="1">
    <location>
        <begin position="1"/>
        <end position="54"/>
    </location>
</feature>
<dbReference type="EMBL" id="BLXT01006036">
    <property type="protein sequence ID" value="GFO28380.1"/>
    <property type="molecule type" value="Genomic_DNA"/>
</dbReference>
<reference evidence="2 3" key="1">
    <citation type="journal article" date="2021" name="Elife">
        <title>Chloroplast acquisition without the gene transfer in kleptoplastic sea slugs, Plakobranchus ocellatus.</title>
        <authorList>
            <person name="Maeda T."/>
            <person name="Takahashi S."/>
            <person name="Yoshida T."/>
            <person name="Shimamura S."/>
            <person name="Takaki Y."/>
            <person name="Nagai Y."/>
            <person name="Toyoda A."/>
            <person name="Suzuki Y."/>
            <person name="Arimoto A."/>
            <person name="Ishii H."/>
            <person name="Satoh N."/>
            <person name="Nishiyama T."/>
            <person name="Hasebe M."/>
            <person name="Maruyama T."/>
            <person name="Minagawa J."/>
            <person name="Obokata J."/>
            <person name="Shigenobu S."/>
        </authorList>
    </citation>
    <scope>NUCLEOTIDE SEQUENCE [LARGE SCALE GENOMIC DNA]</scope>
</reference>
<protein>
    <submittedName>
        <fullName evidence="2">Uncharacterized protein</fullName>
    </submittedName>
</protein>
<dbReference type="AlphaFoldDB" id="A0AAV4CAD6"/>